<organism evidence="1 2">
    <name type="scientific">Panagrellus redivivus</name>
    <name type="common">Microworm</name>
    <dbReference type="NCBI Taxonomy" id="6233"/>
    <lineage>
        <taxon>Eukaryota</taxon>
        <taxon>Metazoa</taxon>
        <taxon>Ecdysozoa</taxon>
        <taxon>Nematoda</taxon>
        <taxon>Chromadorea</taxon>
        <taxon>Rhabditida</taxon>
        <taxon>Tylenchina</taxon>
        <taxon>Panagrolaimomorpha</taxon>
        <taxon>Panagrolaimoidea</taxon>
        <taxon>Panagrolaimidae</taxon>
        <taxon>Panagrellus</taxon>
    </lineage>
</organism>
<dbReference type="AlphaFoldDB" id="A0A7E4ZVE0"/>
<sequence length="141" mass="15904">MESILRMMPPNQRQLYSSLLRPEPMTEPAFLRPGEWDPVDPDVVPLVLDDLNLGLQTDENSKHDFNLYPNFFVPRGKRALPRLCGMMLTKRVIEICKGCIKNADSVEIGGKGKRDGNPLSHLAKLCCETQCDESIFEPVCC</sequence>
<dbReference type="Proteomes" id="UP000492821">
    <property type="component" value="Unassembled WGS sequence"/>
</dbReference>
<accession>A0A7E4ZVE0</accession>
<evidence type="ECO:0000313" key="1">
    <source>
        <dbReference type="Proteomes" id="UP000492821"/>
    </source>
</evidence>
<protein>
    <submittedName>
        <fullName evidence="2">Insulin-like domain-containing protein</fullName>
    </submittedName>
</protein>
<proteinExistence type="predicted"/>
<evidence type="ECO:0000313" key="2">
    <source>
        <dbReference type="WBParaSite" id="Pan_g19562.t1"/>
    </source>
</evidence>
<dbReference type="InterPro" id="IPR022353">
    <property type="entry name" value="Insulin_CS"/>
</dbReference>
<reference evidence="1" key="1">
    <citation type="journal article" date="2013" name="Genetics">
        <title>The draft genome and transcriptome of Panagrellus redivivus are shaped by the harsh demands of a free-living lifestyle.</title>
        <authorList>
            <person name="Srinivasan J."/>
            <person name="Dillman A.R."/>
            <person name="Macchietto M.G."/>
            <person name="Heikkinen L."/>
            <person name="Lakso M."/>
            <person name="Fracchia K.M."/>
            <person name="Antoshechkin I."/>
            <person name="Mortazavi A."/>
            <person name="Wong G."/>
            <person name="Sternberg P.W."/>
        </authorList>
    </citation>
    <scope>NUCLEOTIDE SEQUENCE [LARGE SCALE GENOMIC DNA]</scope>
    <source>
        <strain evidence="1">MT8872</strain>
    </source>
</reference>
<reference evidence="2" key="2">
    <citation type="submission" date="2020-10" db="UniProtKB">
        <authorList>
            <consortium name="WormBaseParasite"/>
        </authorList>
    </citation>
    <scope>IDENTIFICATION</scope>
</reference>
<name>A0A7E4ZVE0_PANRE</name>
<keyword evidence="1" id="KW-1185">Reference proteome</keyword>
<dbReference type="WBParaSite" id="Pan_g19562.t1">
    <property type="protein sequence ID" value="Pan_g19562.t1"/>
    <property type="gene ID" value="Pan_g19562"/>
</dbReference>
<dbReference type="PROSITE" id="PS00262">
    <property type="entry name" value="INSULIN"/>
    <property type="match status" value="1"/>
</dbReference>